<proteinExistence type="predicted"/>
<organism evidence="2 3">
    <name type="scientific">Chiloscyllium punctatum</name>
    <name type="common">Brownbanded bambooshark</name>
    <name type="synonym">Hemiscyllium punctatum</name>
    <dbReference type="NCBI Taxonomy" id="137246"/>
    <lineage>
        <taxon>Eukaryota</taxon>
        <taxon>Metazoa</taxon>
        <taxon>Chordata</taxon>
        <taxon>Craniata</taxon>
        <taxon>Vertebrata</taxon>
        <taxon>Chondrichthyes</taxon>
        <taxon>Elasmobranchii</taxon>
        <taxon>Galeomorphii</taxon>
        <taxon>Galeoidea</taxon>
        <taxon>Orectolobiformes</taxon>
        <taxon>Hemiscylliidae</taxon>
        <taxon>Chiloscyllium</taxon>
    </lineage>
</organism>
<comment type="caution">
    <text evidence="2">The sequence shown here is derived from an EMBL/GenBank/DDBJ whole genome shotgun (WGS) entry which is preliminary data.</text>
</comment>
<accession>A0A401U2R2</accession>
<dbReference type="EMBL" id="BEZZ01262736">
    <property type="protein sequence ID" value="GCC49171.1"/>
    <property type="molecule type" value="Genomic_DNA"/>
</dbReference>
<evidence type="ECO:0000313" key="3">
    <source>
        <dbReference type="Proteomes" id="UP000287033"/>
    </source>
</evidence>
<evidence type="ECO:0000256" key="1">
    <source>
        <dbReference type="SAM" id="MobiDB-lite"/>
    </source>
</evidence>
<name>A0A401U2R2_CHIPU</name>
<feature type="region of interest" description="Disordered" evidence="1">
    <location>
        <begin position="27"/>
        <end position="46"/>
    </location>
</feature>
<sequence length="46" mass="5366">MIYPYRGHQDLDALVLLVYNVSSTQGNRRQVRELGRDNTEEEDQGE</sequence>
<protein>
    <submittedName>
        <fullName evidence="2">Uncharacterized protein</fullName>
    </submittedName>
</protein>
<keyword evidence="3" id="KW-1185">Reference proteome</keyword>
<feature type="non-terminal residue" evidence="2">
    <location>
        <position position="46"/>
    </location>
</feature>
<gene>
    <name evidence="2" type="ORF">chiPu_0033445</name>
</gene>
<dbReference type="AlphaFoldDB" id="A0A401U2R2"/>
<dbReference type="Proteomes" id="UP000287033">
    <property type="component" value="Unassembled WGS sequence"/>
</dbReference>
<reference evidence="2 3" key="1">
    <citation type="journal article" date="2018" name="Nat. Ecol. Evol.">
        <title>Shark genomes provide insights into elasmobranch evolution and the origin of vertebrates.</title>
        <authorList>
            <person name="Hara Y"/>
            <person name="Yamaguchi K"/>
            <person name="Onimaru K"/>
            <person name="Kadota M"/>
            <person name="Koyanagi M"/>
            <person name="Keeley SD"/>
            <person name="Tatsumi K"/>
            <person name="Tanaka K"/>
            <person name="Motone F"/>
            <person name="Kageyama Y"/>
            <person name="Nozu R"/>
            <person name="Adachi N"/>
            <person name="Nishimura O"/>
            <person name="Nakagawa R"/>
            <person name="Tanegashima C"/>
            <person name="Kiyatake I"/>
            <person name="Matsumoto R"/>
            <person name="Murakumo K"/>
            <person name="Nishida K"/>
            <person name="Terakita A"/>
            <person name="Kuratani S"/>
            <person name="Sato K"/>
            <person name="Hyodo S Kuraku.S."/>
        </authorList>
    </citation>
    <scope>NUCLEOTIDE SEQUENCE [LARGE SCALE GENOMIC DNA]</scope>
</reference>
<evidence type="ECO:0000313" key="2">
    <source>
        <dbReference type="EMBL" id="GCC49171.1"/>
    </source>
</evidence>